<evidence type="ECO:0000313" key="2">
    <source>
        <dbReference type="EMBL" id="ETO91698.1"/>
    </source>
</evidence>
<keyword evidence="3" id="KW-1185">Reference proteome</keyword>
<sequence>MQSCRRTVLALVVIAVCCTSCSMTDPEDLTLKSPCANVGDLSYGYNK</sequence>
<evidence type="ECO:0000313" key="3">
    <source>
        <dbReference type="Proteomes" id="UP000018951"/>
    </source>
</evidence>
<feature type="signal peptide" evidence="1">
    <location>
        <begin position="1"/>
        <end position="24"/>
    </location>
</feature>
<dbReference type="STRING" id="1401685.P857_870"/>
<dbReference type="EMBL" id="AXCJ01000001">
    <property type="protein sequence ID" value="ETO91698.1"/>
    <property type="molecule type" value="Genomic_DNA"/>
</dbReference>
<reference evidence="2 3" key="1">
    <citation type="journal article" date="2013" name="PLoS ONE">
        <title>Bacterial endosymbiosis in a chordate host: long-term co-evolution and conservation of secondary metabolism.</title>
        <authorList>
            <person name="Kwan J.C."/>
            <person name="Schmidt E.W."/>
        </authorList>
    </citation>
    <scope>NUCLEOTIDE SEQUENCE [LARGE SCALE GENOMIC DNA]</scope>
    <source>
        <strain evidence="3">L6</strain>
    </source>
</reference>
<keyword evidence="1" id="KW-0732">Signal</keyword>
<organism evidence="2 3">
    <name type="scientific">Candidatus Xenolissoclinum pacificiensis L6</name>
    <dbReference type="NCBI Taxonomy" id="1401685"/>
    <lineage>
        <taxon>Bacteria</taxon>
        <taxon>Pseudomonadati</taxon>
        <taxon>Pseudomonadota</taxon>
        <taxon>Alphaproteobacteria</taxon>
        <taxon>Rickettsiales</taxon>
        <taxon>Anaplasmataceae</taxon>
        <taxon>Candidatus Xenolissoclinum</taxon>
    </lineage>
</organism>
<evidence type="ECO:0000256" key="1">
    <source>
        <dbReference type="SAM" id="SignalP"/>
    </source>
</evidence>
<feature type="chain" id="PRO_5004826698" description="Lipoprotein" evidence="1">
    <location>
        <begin position="25"/>
        <end position="47"/>
    </location>
</feature>
<proteinExistence type="predicted"/>
<dbReference type="AlphaFoldDB" id="W2V2Q6"/>
<protein>
    <recommendedName>
        <fullName evidence="4">Lipoprotein</fullName>
    </recommendedName>
</protein>
<gene>
    <name evidence="2" type="ORF">P857_870</name>
</gene>
<accession>W2V2Q6</accession>
<name>W2V2Q6_9RICK</name>
<comment type="caution">
    <text evidence="2">The sequence shown here is derived from an EMBL/GenBank/DDBJ whole genome shotgun (WGS) entry which is preliminary data.</text>
</comment>
<dbReference type="Proteomes" id="UP000018951">
    <property type="component" value="Unassembled WGS sequence"/>
</dbReference>
<evidence type="ECO:0008006" key="4">
    <source>
        <dbReference type="Google" id="ProtNLM"/>
    </source>
</evidence>